<evidence type="ECO:0000313" key="6">
    <source>
        <dbReference type="Proteomes" id="UP000800200"/>
    </source>
</evidence>
<dbReference type="Gene3D" id="3.80.10.10">
    <property type="entry name" value="Ribonuclease Inhibitor"/>
    <property type="match status" value="1"/>
</dbReference>
<dbReference type="OrthoDB" id="1394818at2759"/>
<dbReference type="InterPro" id="IPR050216">
    <property type="entry name" value="LRR_domain-containing"/>
</dbReference>
<dbReference type="Pfam" id="PF23598">
    <property type="entry name" value="LRR_14"/>
    <property type="match status" value="1"/>
</dbReference>
<feature type="compositionally biased region" description="Basic and acidic residues" evidence="3">
    <location>
        <begin position="216"/>
        <end position="232"/>
    </location>
</feature>
<name>A0A6A6DI50_9PEZI</name>
<dbReference type="InterPro" id="IPR001611">
    <property type="entry name" value="Leu-rich_rpt"/>
</dbReference>
<dbReference type="InterPro" id="IPR003591">
    <property type="entry name" value="Leu-rich_rpt_typical-subtyp"/>
</dbReference>
<evidence type="ECO:0000259" key="4">
    <source>
        <dbReference type="Pfam" id="PF23598"/>
    </source>
</evidence>
<evidence type="ECO:0000256" key="3">
    <source>
        <dbReference type="SAM" id="MobiDB-lite"/>
    </source>
</evidence>
<dbReference type="EMBL" id="ML994678">
    <property type="protein sequence ID" value="KAF2178082.1"/>
    <property type="molecule type" value="Genomic_DNA"/>
</dbReference>
<dbReference type="InterPro" id="IPR055414">
    <property type="entry name" value="LRR_R13L4/SHOC2-like"/>
</dbReference>
<feature type="region of interest" description="Disordered" evidence="3">
    <location>
        <begin position="215"/>
        <end position="284"/>
    </location>
</feature>
<dbReference type="SMART" id="SM00369">
    <property type="entry name" value="LRR_TYP"/>
    <property type="match status" value="4"/>
</dbReference>
<protein>
    <recommendedName>
        <fullName evidence="4">Disease resistance R13L4/SHOC-2-like LRR domain-containing protein</fullName>
    </recommendedName>
</protein>
<dbReference type="InterPro" id="IPR032675">
    <property type="entry name" value="LRR_dom_sf"/>
</dbReference>
<accession>A0A6A6DI50</accession>
<keyword evidence="6" id="KW-1185">Reference proteome</keyword>
<dbReference type="GO" id="GO:0005737">
    <property type="term" value="C:cytoplasm"/>
    <property type="evidence" value="ECO:0007669"/>
    <property type="project" value="TreeGrafter"/>
</dbReference>
<dbReference type="Proteomes" id="UP000800200">
    <property type="component" value="Unassembled WGS sequence"/>
</dbReference>
<sequence>MSNDTATPVSDDEVVALARAEIEKSRQDINQRAVADTPAAPRELQQQPPGITIDLGHSKIARLPDEVIDVIRAEIERLALAHNLLTTLPLRLAECKRLRYLNVRYNLMREIPDAILRMTSLEILDVSKNRIKVIPKEIANLTSLKVLSIQRNKIEELPVCLGDINSLQVLKLDGNPIRFPPPEVCAIKENTPSPQNDNEKDVVITSQIKKFMRQYASKEKQRAESDKLRIESEGDESESNLETPRPSKRMNGGRFPVKPSISTLDGFGEIRPESPGVPPPIPTRSHYRVQSQQNNAIARRPPVSPLILTNGSNERNRSQSEGAGSASHRAKRMGIYTNKSSELDPVDETRRTSHFRGFSQGYAVPANNVPNGISGPATAVGYGDTGTVRSLANRPLSDVREHKRGSRAPDVVVEAAKNFLYAVSQLHDTISHMMRSMKRTDRTKEGMRRKEDFYRRFSATYLHIRALNELLQRFDTLTEEDEDEAQKLSKAVYQYTLKCLELFMFINLSIAENRAEITQNADPKFIRTFLILQQGSLIEMRNACAILGAEFSDPAMARRRPSGTDSLATVRAARPLKVRRFQVSPPQRNGQYQIPPPVILHSNDNSRTNTLTSISAATPRSGESFSTLATTMSRTNTLTSNFDEADEDAQFDRIYAKLRAACDCCRDNIPQISRFLKSNFENLRRELDSEDYKLKVLAGLIEKGEYVERMTYPLAKRLSQMQLKDSYTRSQPDFWQQCMGFIKAWGDLAAASTADGRNLGLLSPEVKQLMKPLHKTVKEASLAINDSPWSHLTSNNPGLMGPPSLSSFTSRTQPPKFLNKPTMTTGGGPSFPGPINTSITSVASAFSQPYTGNSLGSTGSGGYVTPVPATPLSAALGAAAQATVPNTPNHLPPPVAPTNTINVFERADRLLSQTARRV</sequence>
<dbReference type="AlphaFoldDB" id="A0A6A6DI50"/>
<evidence type="ECO:0000313" key="5">
    <source>
        <dbReference type="EMBL" id="KAF2178082.1"/>
    </source>
</evidence>
<feature type="domain" description="Disease resistance R13L4/SHOC-2-like LRR" evidence="4">
    <location>
        <begin position="96"/>
        <end position="172"/>
    </location>
</feature>
<evidence type="ECO:0000256" key="1">
    <source>
        <dbReference type="ARBA" id="ARBA00022614"/>
    </source>
</evidence>
<evidence type="ECO:0000256" key="2">
    <source>
        <dbReference type="ARBA" id="ARBA00022737"/>
    </source>
</evidence>
<dbReference type="PANTHER" id="PTHR48051:SF54">
    <property type="entry name" value="LEUCINE-RICH REPEAT-CONTAINING PROTEIN"/>
    <property type="match status" value="1"/>
</dbReference>
<keyword evidence="2" id="KW-0677">Repeat</keyword>
<organism evidence="5 6">
    <name type="scientific">Zopfia rhizophila CBS 207.26</name>
    <dbReference type="NCBI Taxonomy" id="1314779"/>
    <lineage>
        <taxon>Eukaryota</taxon>
        <taxon>Fungi</taxon>
        <taxon>Dikarya</taxon>
        <taxon>Ascomycota</taxon>
        <taxon>Pezizomycotina</taxon>
        <taxon>Dothideomycetes</taxon>
        <taxon>Dothideomycetes incertae sedis</taxon>
        <taxon>Zopfiaceae</taxon>
        <taxon>Zopfia</taxon>
    </lineage>
</organism>
<keyword evidence="1" id="KW-0433">Leucine-rich repeat</keyword>
<proteinExistence type="predicted"/>
<dbReference type="PANTHER" id="PTHR48051">
    <property type="match status" value="1"/>
</dbReference>
<dbReference type="InterPro" id="IPR019487">
    <property type="entry name" value="RAM_signalling_pathway_SOG2"/>
</dbReference>
<dbReference type="Pfam" id="PF10428">
    <property type="entry name" value="SOG2"/>
    <property type="match status" value="2"/>
</dbReference>
<reference evidence="5" key="1">
    <citation type="journal article" date="2020" name="Stud. Mycol.">
        <title>101 Dothideomycetes genomes: a test case for predicting lifestyles and emergence of pathogens.</title>
        <authorList>
            <person name="Haridas S."/>
            <person name="Albert R."/>
            <person name="Binder M."/>
            <person name="Bloem J."/>
            <person name="Labutti K."/>
            <person name="Salamov A."/>
            <person name="Andreopoulos B."/>
            <person name="Baker S."/>
            <person name="Barry K."/>
            <person name="Bills G."/>
            <person name="Bluhm B."/>
            <person name="Cannon C."/>
            <person name="Castanera R."/>
            <person name="Culley D."/>
            <person name="Daum C."/>
            <person name="Ezra D."/>
            <person name="Gonzalez J."/>
            <person name="Henrissat B."/>
            <person name="Kuo A."/>
            <person name="Liang C."/>
            <person name="Lipzen A."/>
            <person name="Lutzoni F."/>
            <person name="Magnuson J."/>
            <person name="Mondo S."/>
            <person name="Nolan M."/>
            <person name="Ohm R."/>
            <person name="Pangilinan J."/>
            <person name="Park H.-J."/>
            <person name="Ramirez L."/>
            <person name="Alfaro M."/>
            <person name="Sun H."/>
            <person name="Tritt A."/>
            <person name="Yoshinaga Y."/>
            <person name="Zwiers L.-H."/>
            <person name="Turgeon B."/>
            <person name="Goodwin S."/>
            <person name="Spatafora J."/>
            <person name="Crous P."/>
            <person name="Grigoriev I."/>
        </authorList>
    </citation>
    <scope>NUCLEOTIDE SEQUENCE</scope>
    <source>
        <strain evidence="5">CBS 207.26</strain>
    </source>
</reference>
<feature type="region of interest" description="Disordered" evidence="3">
    <location>
        <begin position="28"/>
        <end position="48"/>
    </location>
</feature>
<feature type="region of interest" description="Disordered" evidence="3">
    <location>
        <begin position="303"/>
        <end position="331"/>
    </location>
</feature>
<gene>
    <name evidence="5" type="ORF">K469DRAFT_600717</name>
</gene>
<dbReference type="PROSITE" id="PS51450">
    <property type="entry name" value="LRR"/>
    <property type="match status" value="1"/>
</dbReference>
<dbReference type="SUPFAM" id="SSF52075">
    <property type="entry name" value="Outer arm dynein light chain 1"/>
    <property type="match status" value="1"/>
</dbReference>